<organism evidence="2 3">
    <name type="scientific">Lithohypha guttulata</name>
    <dbReference type="NCBI Taxonomy" id="1690604"/>
    <lineage>
        <taxon>Eukaryota</taxon>
        <taxon>Fungi</taxon>
        <taxon>Dikarya</taxon>
        <taxon>Ascomycota</taxon>
        <taxon>Pezizomycotina</taxon>
        <taxon>Eurotiomycetes</taxon>
        <taxon>Chaetothyriomycetidae</taxon>
        <taxon>Chaetothyriales</taxon>
        <taxon>Trichomeriaceae</taxon>
        <taxon>Lithohypha</taxon>
    </lineage>
</organism>
<protein>
    <recommendedName>
        <fullName evidence="4">Shugoshin C-terminal domain-containing protein</fullName>
    </recommendedName>
</protein>
<keyword evidence="3" id="KW-1185">Reference proteome</keyword>
<feature type="region of interest" description="Disordered" evidence="1">
    <location>
        <begin position="1"/>
        <end position="29"/>
    </location>
</feature>
<comment type="caution">
    <text evidence="2">The sequence shown here is derived from an EMBL/GenBank/DDBJ whole genome shotgun (WGS) entry which is preliminary data.</text>
</comment>
<feature type="compositionally biased region" description="Polar residues" evidence="1">
    <location>
        <begin position="239"/>
        <end position="261"/>
    </location>
</feature>
<feature type="region of interest" description="Disordered" evidence="1">
    <location>
        <begin position="307"/>
        <end position="375"/>
    </location>
</feature>
<evidence type="ECO:0000313" key="3">
    <source>
        <dbReference type="Proteomes" id="UP001345013"/>
    </source>
</evidence>
<feature type="compositionally biased region" description="Polar residues" evidence="1">
    <location>
        <begin position="132"/>
        <end position="143"/>
    </location>
</feature>
<reference evidence="2 3" key="1">
    <citation type="submission" date="2023-08" db="EMBL/GenBank/DDBJ databases">
        <title>Black Yeasts Isolated from many extreme environments.</title>
        <authorList>
            <person name="Coleine C."/>
            <person name="Stajich J.E."/>
            <person name="Selbmann L."/>
        </authorList>
    </citation>
    <scope>NUCLEOTIDE SEQUENCE [LARGE SCALE GENOMIC DNA]</scope>
    <source>
        <strain evidence="2 3">CCFEE 5885</strain>
    </source>
</reference>
<feature type="region of interest" description="Disordered" evidence="1">
    <location>
        <begin position="92"/>
        <end position="188"/>
    </location>
</feature>
<evidence type="ECO:0000256" key="1">
    <source>
        <dbReference type="SAM" id="MobiDB-lite"/>
    </source>
</evidence>
<accession>A0ABR0KLL6</accession>
<dbReference type="EMBL" id="JAVRRG010000008">
    <property type="protein sequence ID" value="KAK5100100.1"/>
    <property type="molecule type" value="Genomic_DNA"/>
</dbReference>
<sequence length="375" mass="40308">MSHPRTTKMESGGLHPHKRRAPTAPLQAARPVVPSTNMQQATLLELLNHIAKLTEIVENMSTNIVILNEKLHSNTKKVDRLLKRDVSATSMANGIDHNGRQGSGVPTRLSTGPASARVELTDMSDDAGQDTAGPTGSNSTTNFAGVDRLLYNMPPGSRRASTSRHQRHASIVPDALKDESPTDSTSASHAHNYSVFEGFDDSQPTTPPAKRARLSDTVSAYGNTKIEASPSPVPEAPSNTNNAGKSKPSTRSSFAEAFNNTKSHDKSKAKPKPASASASAVVPGDASTNTKLKLKLERIMPNTIGSKHAQVTTQHAPREKKTRRPPTAEDIFEPQKEEAKKRRGAVTKAKGAAFNMGASRKRQRMIDQLDSPNAN</sequence>
<evidence type="ECO:0000313" key="2">
    <source>
        <dbReference type="EMBL" id="KAK5100100.1"/>
    </source>
</evidence>
<dbReference type="Proteomes" id="UP001345013">
    <property type="component" value="Unassembled WGS sequence"/>
</dbReference>
<name>A0ABR0KLL6_9EURO</name>
<evidence type="ECO:0008006" key="4">
    <source>
        <dbReference type="Google" id="ProtNLM"/>
    </source>
</evidence>
<feature type="region of interest" description="Disordered" evidence="1">
    <location>
        <begin position="224"/>
        <end position="282"/>
    </location>
</feature>
<proteinExistence type="predicted"/>
<gene>
    <name evidence="2" type="ORF">LTR24_001165</name>
</gene>